<dbReference type="GO" id="GO:0003700">
    <property type="term" value="F:DNA-binding transcription factor activity"/>
    <property type="evidence" value="ECO:0007669"/>
    <property type="project" value="InterPro"/>
</dbReference>
<reference evidence="8 9" key="1">
    <citation type="submission" date="2018-04" db="EMBL/GenBank/DDBJ databases">
        <title>Genomic Encyclopedia of Type Strains, Phase IV (KMG-IV): sequencing the most valuable type-strain genomes for metagenomic binning, comparative biology and taxonomic classification.</title>
        <authorList>
            <person name="Goeker M."/>
        </authorList>
    </citation>
    <scope>NUCLEOTIDE SEQUENCE [LARGE SCALE GENOMIC DNA]</scope>
    <source>
        <strain evidence="8 9">DSM 10065</strain>
    </source>
</reference>
<dbReference type="GO" id="GO:0043565">
    <property type="term" value="F:sequence-specific DNA binding"/>
    <property type="evidence" value="ECO:0007669"/>
    <property type="project" value="InterPro"/>
</dbReference>
<name>A0A2U1CPS7_9BURK</name>
<keyword evidence="4" id="KW-0597">Phosphoprotein</keyword>
<dbReference type="SUPFAM" id="SSF52172">
    <property type="entry name" value="CheY-like"/>
    <property type="match status" value="1"/>
</dbReference>
<proteinExistence type="predicted"/>
<dbReference type="Gene3D" id="3.40.50.2300">
    <property type="match status" value="1"/>
</dbReference>
<dbReference type="EMBL" id="QEKO01000001">
    <property type="protein sequence ID" value="PVY67844.1"/>
    <property type="molecule type" value="Genomic_DNA"/>
</dbReference>
<comment type="caution">
    <text evidence="8">The sequence shown here is derived from an EMBL/GenBank/DDBJ whole genome shotgun (WGS) entry which is preliminary data.</text>
</comment>
<dbReference type="InterPro" id="IPR018060">
    <property type="entry name" value="HTH_AraC"/>
</dbReference>
<evidence type="ECO:0000313" key="8">
    <source>
        <dbReference type="EMBL" id="PVY67844.1"/>
    </source>
</evidence>
<keyword evidence="3" id="KW-0804">Transcription</keyword>
<keyword evidence="9" id="KW-1185">Reference proteome</keyword>
<dbReference type="InterPro" id="IPR001789">
    <property type="entry name" value="Sig_transdc_resp-reg_receiver"/>
</dbReference>
<dbReference type="GO" id="GO:0000160">
    <property type="term" value="P:phosphorelay signal transduction system"/>
    <property type="evidence" value="ECO:0007669"/>
    <property type="project" value="InterPro"/>
</dbReference>
<dbReference type="Pfam" id="PF12833">
    <property type="entry name" value="HTH_18"/>
    <property type="match status" value="1"/>
</dbReference>
<protein>
    <submittedName>
        <fullName evidence="8">Response regulator receiver domain-containing protein</fullName>
    </submittedName>
</protein>
<dbReference type="SMART" id="SM00342">
    <property type="entry name" value="HTH_ARAC"/>
    <property type="match status" value="1"/>
</dbReference>
<evidence type="ECO:0000256" key="5">
    <source>
        <dbReference type="SAM" id="MobiDB-lite"/>
    </source>
</evidence>
<evidence type="ECO:0000313" key="9">
    <source>
        <dbReference type="Proteomes" id="UP000246145"/>
    </source>
</evidence>
<dbReference type="RefSeq" id="WP_207775366.1">
    <property type="nucleotide sequence ID" value="NZ_JACCEX010000001.1"/>
</dbReference>
<keyword evidence="1" id="KW-0805">Transcription regulation</keyword>
<dbReference type="SMART" id="SM00448">
    <property type="entry name" value="REC"/>
    <property type="match status" value="1"/>
</dbReference>
<dbReference type="PANTHER" id="PTHR47504:SF5">
    <property type="entry name" value="RIGHT ORIGIN-BINDING PROTEIN"/>
    <property type="match status" value="1"/>
</dbReference>
<evidence type="ECO:0000256" key="3">
    <source>
        <dbReference type="ARBA" id="ARBA00023163"/>
    </source>
</evidence>
<dbReference type="InterPro" id="IPR009057">
    <property type="entry name" value="Homeodomain-like_sf"/>
</dbReference>
<dbReference type="Gene3D" id="1.10.10.60">
    <property type="entry name" value="Homeodomain-like"/>
    <property type="match status" value="1"/>
</dbReference>
<dbReference type="PRINTS" id="PR00032">
    <property type="entry name" value="HTHARAC"/>
</dbReference>
<evidence type="ECO:0000256" key="2">
    <source>
        <dbReference type="ARBA" id="ARBA00023125"/>
    </source>
</evidence>
<feature type="modified residue" description="4-aspartylphosphate" evidence="4">
    <location>
        <position position="57"/>
    </location>
</feature>
<dbReference type="InterPro" id="IPR050959">
    <property type="entry name" value="MarA-like"/>
</dbReference>
<dbReference type="InterPro" id="IPR018062">
    <property type="entry name" value="HTH_AraC-typ_CS"/>
</dbReference>
<dbReference type="AlphaFoldDB" id="A0A2U1CPS7"/>
<gene>
    <name evidence="8" type="ORF">C7440_0227</name>
</gene>
<dbReference type="Pfam" id="PF00072">
    <property type="entry name" value="Response_reg"/>
    <property type="match status" value="1"/>
</dbReference>
<dbReference type="PANTHER" id="PTHR47504">
    <property type="entry name" value="RIGHT ORIGIN-BINDING PROTEIN"/>
    <property type="match status" value="1"/>
</dbReference>
<feature type="region of interest" description="Disordered" evidence="5">
    <location>
        <begin position="281"/>
        <end position="302"/>
    </location>
</feature>
<feature type="domain" description="HTH araC/xylS-type" evidence="6">
    <location>
        <begin position="186"/>
        <end position="286"/>
    </location>
</feature>
<dbReference type="PROSITE" id="PS50110">
    <property type="entry name" value="RESPONSE_REGULATORY"/>
    <property type="match status" value="1"/>
</dbReference>
<dbReference type="CDD" id="cd17574">
    <property type="entry name" value="REC_OmpR"/>
    <property type="match status" value="1"/>
</dbReference>
<organism evidence="8 9">
    <name type="scientific">Pusillimonas noertemannii</name>
    <dbReference type="NCBI Taxonomy" id="305977"/>
    <lineage>
        <taxon>Bacteria</taxon>
        <taxon>Pseudomonadati</taxon>
        <taxon>Pseudomonadota</taxon>
        <taxon>Betaproteobacteria</taxon>
        <taxon>Burkholderiales</taxon>
        <taxon>Alcaligenaceae</taxon>
        <taxon>Pusillimonas</taxon>
    </lineage>
</organism>
<sequence>MIRRSEIRIAVLEDNLDLQEELVFFFEAKGYRVWGERSAEAFWKRLHANPVDIALLDIGLPGEDGLSVLEYLRGLGPYGLIVMSARGSRQDRLRGMEAGADAYLVKPVNFADLVLAIDQLWQKLRLRTSDTDTSASAEPALLPGLHALEGPPDRQAEAAALPGAAPKGDAAEEGADRLSLEAALRQRVVAFIEQNIHRPELSPRSISRRFNVSRSHLYRAFASDGGVAKFLRDKRLDAAARELTRAHSPAISIAELAHRLGFSSGNQFLRAFRNRFGITPSQAREQGAVPDPQLADAPRRAN</sequence>
<dbReference type="SUPFAM" id="SSF46689">
    <property type="entry name" value="Homeodomain-like"/>
    <property type="match status" value="1"/>
</dbReference>
<evidence type="ECO:0000256" key="1">
    <source>
        <dbReference type="ARBA" id="ARBA00023015"/>
    </source>
</evidence>
<dbReference type="PROSITE" id="PS01124">
    <property type="entry name" value="HTH_ARAC_FAMILY_2"/>
    <property type="match status" value="1"/>
</dbReference>
<evidence type="ECO:0000259" key="6">
    <source>
        <dbReference type="PROSITE" id="PS01124"/>
    </source>
</evidence>
<evidence type="ECO:0000256" key="4">
    <source>
        <dbReference type="PROSITE-ProRule" id="PRU00169"/>
    </source>
</evidence>
<dbReference type="InterPro" id="IPR011006">
    <property type="entry name" value="CheY-like_superfamily"/>
</dbReference>
<dbReference type="PROSITE" id="PS00041">
    <property type="entry name" value="HTH_ARAC_FAMILY_1"/>
    <property type="match status" value="1"/>
</dbReference>
<dbReference type="InterPro" id="IPR020449">
    <property type="entry name" value="Tscrpt_reg_AraC-type_HTH"/>
</dbReference>
<evidence type="ECO:0000259" key="7">
    <source>
        <dbReference type="PROSITE" id="PS50110"/>
    </source>
</evidence>
<feature type="domain" description="Response regulatory" evidence="7">
    <location>
        <begin position="8"/>
        <end position="121"/>
    </location>
</feature>
<accession>A0A2U1CPS7</accession>
<dbReference type="Proteomes" id="UP000246145">
    <property type="component" value="Unassembled WGS sequence"/>
</dbReference>
<keyword evidence="2" id="KW-0238">DNA-binding</keyword>